<protein>
    <recommendedName>
        <fullName evidence="7">Zinc-ribbon domain-containing protein</fullName>
    </recommendedName>
</protein>
<reference evidence="5 6" key="1">
    <citation type="journal article" date="2015" name="Genome Announc.">
        <title>Expanding the biotechnology potential of lactobacilli through comparative genomics of 213 strains and associated genera.</title>
        <authorList>
            <person name="Sun Z."/>
            <person name="Harris H.M."/>
            <person name="McCann A."/>
            <person name="Guo C."/>
            <person name="Argimon S."/>
            <person name="Zhang W."/>
            <person name="Yang X."/>
            <person name="Jeffery I.B."/>
            <person name="Cooney J.C."/>
            <person name="Kagawa T.F."/>
            <person name="Liu W."/>
            <person name="Song Y."/>
            <person name="Salvetti E."/>
            <person name="Wrobel A."/>
            <person name="Rasinkangas P."/>
            <person name="Parkhill J."/>
            <person name="Rea M.C."/>
            <person name="O'Sullivan O."/>
            <person name="Ritari J."/>
            <person name="Douillard F.P."/>
            <person name="Paul Ross R."/>
            <person name="Yang R."/>
            <person name="Briner A.E."/>
            <person name="Felis G.E."/>
            <person name="de Vos W.M."/>
            <person name="Barrangou R."/>
            <person name="Klaenhammer T.R."/>
            <person name="Caufield P.W."/>
            <person name="Cui Y."/>
            <person name="Zhang H."/>
            <person name="O'Toole P.W."/>
        </authorList>
    </citation>
    <scope>NUCLEOTIDE SEQUENCE [LARGE SCALE GENOMIC DNA]</scope>
    <source>
        <strain evidence="5 6">DSM 23365</strain>
    </source>
</reference>
<dbReference type="RefSeq" id="WP_054737126.1">
    <property type="nucleotide sequence ID" value="NZ_AYZM01000096.1"/>
</dbReference>
<feature type="compositionally biased region" description="Basic residues" evidence="1">
    <location>
        <begin position="52"/>
        <end position="61"/>
    </location>
</feature>
<evidence type="ECO:0008006" key="7">
    <source>
        <dbReference type="Google" id="ProtNLM"/>
    </source>
</evidence>
<accession>A0A0R2F3P2</accession>
<dbReference type="Pfam" id="PF13240">
    <property type="entry name" value="Zn_Ribbon_1"/>
    <property type="match status" value="1"/>
</dbReference>
<feature type="region of interest" description="Disordered" evidence="1">
    <location>
        <begin position="29"/>
        <end position="61"/>
    </location>
</feature>
<dbReference type="Pfam" id="PF22813">
    <property type="entry name" value="TcaA_2nd"/>
    <property type="match status" value="1"/>
</dbReference>
<proteinExistence type="predicted"/>
<feature type="domain" description="TcaA second" evidence="4">
    <location>
        <begin position="91"/>
        <end position="178"/>
    </location>
</feature>
<name>A0A0R2F3P2_9LACO</name>
<dbReference type="InterPro" id="IPR054529">
    <property type="entry name" value="TcaA_2nd"/>
</dbReference>
<dbReference type="EMBL" id="AYZM01000096">
    <property type="protein sequence ID" value="KRN22374.1"/>
    <property type="molecule type" value="Genomic_DNA"/>
</dbReference>
<sequence>MLYCPKCGTPISATDTFCGNCGQKLTPQATASQETSTPQPEPTPTAPTQTKPARRTGHHTGNGKRKWLIAVLVVIVILGGLYAWGNSNYSKQKQVNSMITTLQKRDQTGAVKFLTTTDPSLSINAKGLAPFMTYLDQDKQYLANIKNDLLTTDQTSDGTFKLVKDGHEALIFPKYKLETIAMYPTVTTNIDQATISLNGLNVATANNTNYSYKAGPLFPGRYTFKLGGSADNSKSVTKNLVSAQAKSIKIDLSTPNDDADSDTPVTATQATNSSSASASSSSESSDVDSEDSGDNNHGLFEEEYSGDEQYGIDEIADDYGFDYDDYTYIVSWPHQDVLQVKAYDKDTHQYDETYRYDQIHDISSSLDESTGKFEE</sequence>
<dbReference type="PANTHER" id="PTHR40038:SF1">
    <property type="entry name" value="MEMBRANE-ASSOCIATED PROTEIN TCAA"/>
    <property type="match status" value="1"/>
</dbReference>
<feature type="domain" description="Zinc-ribbon" evidence="3">
    <location>
        <begin position="3"/>
        <end position="25"/>
    </location>
</feature>
<evidence type="ECO:0000259" key="4">
    <source>
        <dbReference type="Pfam" id="PF22813"/>
    </source>
</evidence>
<comment type="caution">
    <text evidence="5">The sequence shown here is derived from an EMBL/GenBank/DDBJ whole genome shotgun (WGS) entry which is preliminary data.</text>
</comment>
<dbReference type="InterPro" id="IPR026870">
    <property type="entry name" value="Zinc_ribbon_dom"/>
</dbReference>
<feature type="transmembrane region" description="Helical" evidence="2">
    <location>
        <begin position="67"/>
        <end position="85"/>
    </location>
</feature>
<feature type="region of interest" description="Disordered" evidence="1">
    <location>
        <begin position="252"/>
        <end position="309"/>
    </location>
</feature>
<gene>
    <name evidence="5" type="ORF">FD14_GL000789</name>
</gene>
<feature type="compositionally biased region" description="Low complexity" evidence="1">
    <location>
        <begin position="273"/>
        <end position="284"/>
    </location>
</feature>
<evidence type="ECO:0000256" key="2">
    <source>
        <dbReference type="SAM" id="Phobius"/>
    </source>
</evidence>
<dbReference type="PATRIC" id="fig|1423804.4.peg.846"/>
<evidence type="ECO:0000256" key="1">
    <source>
        <dbReference type="SAM" id="MobiDB-lite"/>
    </source>
</evidence>
<evidence type="ECO:0000313" key="5">
    <source>
        <dbReference type="EMBL" id="KRN22374.1"/>
    </source>
</evidence>
<dbReference type="PANTHER" id="PTHR40038">
    <property type="entry name" value="MEMBRANE-ASSOCIATED PROTEIN TCAA"/>
    <property type="match status" value="1"/>
</dbReference>
<dbReference type="AlphaFoldDB" id="A0A0R2F3P2"/>
<keyword evidence="2" id="KW-0812">Transmembrane</keyword>
<keyword evidence="2" id="KW-0472">Membrane</keyword>
<evidence type="ECO:0000259" key="3">
    <source>
        <dbReference type="Pfam" id="PF13240"/>
    </source>
</evidence>
<dbReference type="STRING" id="1423804.FD14_GL000789"/>
<keyword evidence="2" id="KW-1133">Transmembrane helix</keyword>
<dbReference type="Proteomes" id="UP000051442">
    <property type="component" value="Unassembled WGS sequence"/>
</dbReference>
<keyword evidence="6" id="KW-1185">Reference proteome</keyword>
<dbReference type="OrthoDB" id="2327418at2"/>
<evidence type="ECO:0000313" key="6">
    <source>
        <dbReference type="Proteomes" id="UP000051442"/>
    </source>
</evidence>
<organism evidence="5 6">
    <name type="scientific">Secundilactobacillus similis DSM 23365 = JCM 2765</name>
    <dbReference type="NCBI Taxonomy" id="1423804"/>
    <lineage>
        <taxon>Bacteria</taxon>
        <taxon>Bacillati</taxon>
        <taxon>Bacillota</taxon>
        <taxon>Bacilli</taxon>
        <taxon>Lactobacillales</taxon>
        <taxon>Lactobacillaceae</taxon>
        <taxon>Secundilactobacillus</taxon>
    </lineage>
</organism>
<feature type="compositionally biased region" description="Polar residues" evidence="1">
    <location>
        <begin position="263"/>
        <end position="272"/>
    </location>
</feature>